<sequence length="1353" mass="136417">MHEVPQRAAAARAGTAISQCAAASARKRELLPPMAQCTATAPTAAPLEQPPGKRKRGRPPGSGSLKRTRLAVHPDASLHGQGAVAAAAAAAVAAEAARPAPEPAGAAIAALHPQTAAATAATAITVVAAACITCGSAAMHRGFTSSDGKRTCHSCCLHNWRELRFYGPVGTRSLEEAGGRICAECGAKDTYKWHRHKLQPLLHTCNACNRRYRKYGRYGISVPYGAGDDTNEPMADVEREPVMEHELGRTEPVAPAAGADEAAEAADEAVKLVAEVVEAAARLQEASEAADAPQPEGPAREGVVAAAAGATTAAPAGAAAALLHPAAQGAGVRVVPAPCQNLADRSPSSYNPSANAVAAPLPGGACTAAGSSGSPWHQQQQGQVQEQQGEERRQQQQEHVPDEPTGGANTKPRSCANCGSHESQKWYCHRARPGVFICQDCCPRNRRTTASLRLISSLGAAVRFNEGGADAAAAPAAAAAVAAGGGVSGIARSPSPGAVATVGRAAAAAADADADAAATTVAAAAAAAAPTCVITTATAASPSTAPADASAVTAVTLASPPATAASTPVDSTTCVACGSHELHRGYVAPGGRFTCHACCLKNKTVNGFYGPAGTTSVQAAGGRGCAQCGTTLAERSRVPHMRRRGLYSCRPCFLSYSQKGTYDSTAPAAGVAAAAVGEVGVAATAAAAVTDAEDVAIAYNAAVGDVAAFAHPLLQPTLGSSLSLPPPAVGGLGEQLQPPLLPSPPLASPLALPPPPPLPPPQQQRKQEILSDLPMEQQSSPQLSGAVCNNAGPPPDAAAVDVAEAPSTAGAVEGCRGATQQQQQQQQQRTGDEVSVVQAVQQQRPDGAVVQALAEAVRDFGELLTTTCEALLALEDAYSDVRLLNVNTVRQDFLGAAAFSPTSPPPPPPSLSRPLRATYEGLCGGDAEMRFRFLADLLLRWLQARVWSAPLALLLGPVAAGAGLDRLGPPPGLDERQQAEWIVSRRGLYGTFSAVASVSIAELIVTGGGWAGADGETAAVTDLSAALSDLRVIPADVTQFHAVAEYLASSLAGDLLGLPQLPALSSAVAARTLCASLSATASNRQLPPVHLAYAAASLHLRTLAAASLRLALRVGAAPGRLSLRLAVPGEPIDGILPPPPPRGGEAPQRGQQPSAVLSQPWPLPREGGHGGGASQTGTVGRVEGDGDGGNGNGEEGNARRVEACKWLELPPEICPTTTTAGPTATATVAGAGAGAAAAAAAAGSNPWPRFVRFLRDMYSVNGLEGASGDGGGTGSCLNGGHQGQPACFPSSSDCTTQASTGAVLWVVAPGVVHYEMSVSQDASPALTAGAAPVTVPVLPVQVVGVKNVGACIG</sequence>
<dbReference type="InterPro" id="IPR051425">
    <property type="entry name" value="Formin_Homology"/>
</dbReference>
<dbReference type="Gene3D" id="3.30.50.10">
    <property type="entry name" value="Erythroid Transcription Factor GATA-1, subunit A"/>
    <property type="match status" value="1"/>
</dbReference>
<feature type="compositionally biased region" description="Pro residues" evidence="1">
    <location>
        <begin position="739"/>
        <end position="762"/>
    </location>
</feature>
<feature type="compositionally biased region" description="Low complexity" evidence="1">
    <location>
        <begin position="36"/>
        <end position="47"/>
    </location>
</feature>
<accession>A0AAD3DQL1</accession>
<comment type="caution">
    <text evidence="3">The sequence shown here is derived from an EMBL/GenBank/DDBJ whole genome shotgun (WGS) entry which is preliminary data.</text>
</comment>
<evidence type="ECO:0000256" key="1">
    <source>
        <dbReference type="SAM" id="MobiDB-lite"/>
    </source>
</evidence>
<gene>
    <name evidence="3" type="ORF">Agub_g6517</name>
</gene>
<keyword evidence="4" id="KW-1185">Reference proteome</keyword>
<dbReference type="GO" id="GO:0043565">
    <property type="term" value="F:sequence-specific DNA binding"/>
    <property type="evidence" value="ECO:0007669"/>
    <property type="project" value="InterPro"/>
</dbReference>
<feature type="region of interest" description="Disordered" evidence="1">
    <location>
        <begin position="365"/>
        <end position="415"/>
    </location>
</feature>
<dbReference type="GO" id="GO:0008270">
    <property type="term" value="F:zinc ion binding"/>
    <property type="evidence" value="ECO:0007669"/>
    <property type="project" value="InterPro"/>
</dbReference>
<dbReference type="EMBL" id="BMAR01000009">
    <property type="protein sequence ID" value="GFR45137.1"/>
    <property type="molecule type" value="Genomic_DNA"/>
</dbReference>
<feature type="region of interest" description="Disordered" evidence="1">
    <location>
        <begin position="36"/>
        <end position="67"/>
    </location>
</feature>
<dbReference type="Proteomes" id="UP001054857">
    <property type="component" value="Unassembled WGS sequence"/>
</dbReference>
<feature type="compositionally biased region" description="Basic and acidic residues" evidence="1">
    <location>
        <begin position="389"/>
        <end position="402"/>
    </location>
</feature>
<dbReference type="PANTHER" id="PTHR45725:SF18">
    <property type="entry name" value="ORC1-LIKE AAA ATPASE DOMAIN-CONTAINING PROTEIN"/>
    <property type="match status" value="1"/>
</dbReference>
<dbReference type="SUPFAM" id="SSF57716">
    <property type="entry name" value="Glucocorticoid receptor-like (DNA-binding domain)"/>
    <property type="match status" value="1"/>
</dbReference>
<feature type="compositionally biased region" description="Low complexity" evidence="1">
    <location>
        <begin position="365"/>
        <end position="387"/>
    </location>
</feature>
<dbReference type="InterPro" id="IPR000679">
    <property type="entry name" value="Znf_GATA"/>
</dbReference>
<organism evidence="3 4">
    <name type="scientific">Astrephomene gubernaculifera</name>
    <dbReference type="NCBI Taxonomy" id="47775"/>
    <lineage>
        <taxon>Eukaryota</taxon>
        <taxon>Viridiplantae</taxon>
        <taxon>Chlorophyta</taxon>
        <taxon>core chlorophytes</taxon>
        <taxon>Chlorophyceae</taxon>
        <taxon>CS clade</taxon>
        <taxon>Chlamydomonadales</taxon>
        <taxon>Astrephomenaceae</taxon>
        <taxon>Astrephomene</taxon>
    </lineage>
</organism>
<dbReference type="SMART" id="SM00401">
    <property type="entry name" value="ZnF_GATA"/>
    <property type="match status" value="1"/>
</dbReference>
<protein>
    <recommendedName>
        <fullName evidence="2">GATA-type domain-containing protein</fullName>
    </recommendedName>
</protein>
<dbReference type="InterPro" id="IPR013088">
    <property type="entry name" value="Znf_NHR/GATA"/>
</dbReference>
<dbReference type="PANTHER" id="PTHR45725">
    <property type="entry name" value="FORMIN HOMOLOGY 2 FAMILY MEMBER"/>
    <property type="match status" value="1"/>
</dbReference>
<evidence type="ECO:0000259" key="2">
    <source>
        <dbReference type="PROSITE" id="PS00344"/>
    </source>
</evidence>
<feature type="compositionally biased region" description="Low complexity" evidence="1">
    <location>
        <begin position="1143"/>
        <end position="1153"/>
    </location>
</feature>
<feature type="region of interest" description="Disordered" evidence="1">
    <location>
        <begin position="1129"/>
        <end position="1196"/>
    </location>
</feature>
<feature type="region of interest" description="Disordered" evidence="1">
    <location>
        <begin position="808"/>
        <end position="830"/>
    </location>
</feature>
<feature type="domain" description="GATA-type" evidence="2">
    <location>
        <begin position="182"/>
        <end position="208"/>
    </location>
</feature>
<dbReference type="PROSITE" id="PS00344">
    <property type="entry name" value="GATA_ZN_FINGER_1"/>
    <property type="match status" value="1"/>
</dbReference>
<reference evidence="3 4" key="1">
    <citation type="journal article" date="2021" name="Sci. Rep.">
        <title>Genome sequencing of the multicellular alga Astrephomene provides insights into convergent evolution of germ-soma differentiation.</title>
        <authorList>
            <person name="Yamashita S."/>
            <person name="Yamamoto K."/>
            <person name="Matsuzaki R."/>
            <person name="Suzuki S."/>
            <person name="Yamaguchi H."/>
            <person name="Hirooka S."/>
            <person name="Minakuchi Y."/>
            <person name="Miyagishima S."/>
            <person name="Kawachi M."/>
            <person name="Toyoda A."/>
            <person name="Nozaki H."/>
        </authorList>
    </citation>
    <scope>NUCLEOTIDE SEQUENCE [LARGE SCALE GENOMIC DNA]</scope>
    <source>
        <strain evidence="3 4">NIES-4017</strain>
    </source>
</reference>
<evidence type="ECO:0000313" key="4">
    <source>
        <dbReference type="Proteomes" id="UP001054857"/>
    </source>
</evidence>
<feature type="region of interest" description="Disordered" evidence="1">
    <location>
        <begin position="729"/>
        <end position="796"/>
    </location>
</feature>
<dbReference type="GO" id="GO:0006355">
    <property type="term" value="P:regulation of DNA-templated transcription"/>
    <property type="evidence" value="ECO:0007669"/>
    <property type="project" value="InterPro"/>
</dbReference>
<name>A0AAD3DQL1_9CHLO</name>
<evidence type="ECO:0000313" key="3">
    <source>
        <dbReference type="EMBL" id="GFR45137.1"/>
    </source>
</evidence>
<proteinExistence type="predicted"/>